<dbReference type="OrthoDB" id="2321349at2"/>
<name>H3SEV9_9BACL</name>
<dbReference type="InterPro" id="IPR036259">
    <property type="entry name" value="MFS_trans_sf"/>
</dbReference>
<dbReference type="PATRIC" id="fig|1131935.3.peg.2123"/>
<accession>H3SEV9</accession>
<dbReference type="PROSITE" id="PS50850">
    <property type="entry name" value="MFS"/>
    <property type="match status" value="1"/>
</dbReference>
<feature type="transmembrane region" description="Helical" evidence="6">
    <location>
        <begin position="268"/>
        <end position="289"/>
    </location>
</feature>
<dbReference type="AlphaFoldDB" id="H3SEV9"/>
<feature type="transmembrane region" description="Helical" evidence="6">
    <location>
        <begin position="147"/>
        <end position="168"/>
    </location>
</feature>
<dbReference type="GO" id="GO:0022857">
    <property type="term" value="F:transmembrane transporter activity"/>
    <property type="evidence" value="ECO:0007669"/>
    <property type="project" value="InterPro"/>
</dbReference>
<dbReference type="RefSeq" id="WP_006676566.1">
    <property type="nucleotide sequence ID" value="NZ_AHKH01000021.1"/>
</dbReference>
<keyword evidence="4 6" id="KW-1133">Transmembrane helix</keyword>
<gene>
    <name evidence="8" type="ORF">PDENDC454_10310</name>
</gene>
<dbReference type="InterPro" id="IPR020846">
    <property type="entry name" value="MFS_dom"/>
</dbReference>
<feature type="transmembrane region" description="Helical" evidence="6">
    <location>
        <begin position="17"/>
        <end position="41"/>
    </location>
</feature>
<dbReference type="Gene3D" id="1.20.1250.20">
    <property type="entry name" value="MFS general substrate transporter like domains"/>
    <property type="match status" value="1"/>
</dbReference>
<feature type="transmembrane region" description="Helical" evidence="6">
    <location>
        <begin position="309"/>
        <end position="331"/>
    </location>
</feature>
<feature type="transmembrane region" description="Helical" evidence="6">
    <location>
        <begin position="343"/>
        <end position="364"/>
    </location>
</feature>
<dbReference type="CDD" id="cd17321">
    <property type="entry name" value="MFS_MMR_MDR_like"/>
    <property type="match status" value="1"/>
</dbReference>
<feature type="transmembrane region" description="Helical" evidence="6">
    <location>
        <begin position="235"/>
        <end position="256"/>
    </location>
</feature>
<dbReference type="Pfam" id="PF07690">
    <property type="entry name" value="MFS_1"/>
    <property type="match status" value="1"/>
</dbReference>
<evidence type="ECO:0000256" key="2">
    <source>
        <dbReference type="ARBA" id="ARBA00022448"/>
    </source>
</evidence>
<feature type="transmembrane region" description="Helical" evidence="6">
    <location>
        <begin position="209"/>
        <end position="229"/>
    </location>
</feature>
<feature type="transmembrane region" description="Helical" evidence="6">
    <location>
        <begin position="370"/>
        <end position="390"/>
    </location>
</feature>
<evidence type="ECO:0000313" key="8">
    <source>
        <dbReference type="EMBL" id="EHQ62406.1"/>
    </source>
</evidence>
<feature type="transmembrane region" description="Helical" evidence="6">
    <location>
        <begin position="174"/>
        <end position="197"/>
    </location>
</feature>
<evidence type="ECO:0000256" key="5">
    <source>
        <dbReference type="ARBA" id="ARBA00023136"/>
    </source>
</evidence>
<organism evidence="8 9">
    <name type="scientific">Paenibacillus dendritiformis C454</name>
    <dbReference type="NCBI Taxonomy" id="1131935"/>
    <lineage>
        <taxon>Bacteria</taxon>
        <taxon>Bacillati</taxon>
        <taxon>Bacillota</taxon>
        <taxon>Bacilli</taxon>
        <taxon>Bacillales</taxon>
        <taxon>Paenibacillaceae</taxon>
        <taxon>Paenibacillus</taxon>
    </lineage>
</organism>
<feature type="transmembrane region" description="Helical" evidence="6">
    <location>
        <begin position="117"/>
        <end position="135"/>
    </location>
</feature>
<keyword evidence="9" id="KW-1185">Reference proteome</keyword>
<keyword evidence="2" id="KW-0813">Transport</keyword>
<comment type="caution">
    <text evidence="8">The sequence shown here is derived from an EMBL/GenBank/DDBJ whole genome shotgun (WGS) entry which is preliminary data.</text>
</comment>
<proteinExistence type="predicted"/>
<feature type="transmembrane region" description="Helical" evidence="6">
    <location>
        <begin position="448"/>
        <end position="473"/>
    </location>
</feature>
<dbReference type="PRINTS" id="PR01036">
    <property type="entry name" value="TCRTETB"/>
</dbReference>
<dbReference type="InterPro" id="IPR011701">
    <property type="entry name" value="MFS"/>
</dbReference>
<evidence type="ECO:0000259" key="7">
    <source>
        <dbReference type="PROSITE" id="PS50850"/>
    </source>
</evidence>
<comment type="subcellular location">
    <subcellularLocation>
        <location evidence="1">Cell membrane</location>
        <topology evidence="1">Multi-pass membrane protein</topology>
    </subcellularLocation>
</comment>
<evidence type="ECO:0000256" key="1">
    <source>
        <dbReference type="ARBA" id="ARBA00004651"/>
    </source>
</evidence>
<feature type="domain" description="Major facilitator superfamily (MFS) profile" evidence="7">
    <location>
        <begin position="19"/>
        <end position="481"/>
    </location>
</feature>
<feature type="transmembrane region" description="Helical" evidence="6">
    <location>
        <begin position="86"/>
        <end position="111"/>
    </location>
</feature>
<evidence type="ECO:0000256" key="6">
    <source>
        <dbReference type="SAM" id="Phobius"/>
    </source>
</evidence>
<evidence type="ECO:0000313" key="9">
    <source>
        <dbReference type="Proteomes" id="UP000003900"/>
    </source>
</evidence>
<dbReference type="PANTHER" id="PTHR42718:SF39">
    <property type="entry name" value="ACTINORHODIN TRANSPORTER-RELATED"/>
    <property type="match status" value="1"/>
</dbReference>
<dbReference type="PANTHER" id="PTHR42718">
    <property type="entry name" value="MAJOR FACILITATOR SUPERFAMILY MULTIDRUG TRANSPORTER MFSC"/>
    <property type="match status" value="1"/>
</dbReference>
<evidence type="ECO:0000256" key="4">
    <source>
        <dbReference type="ARBA" id="ARBA00022989"/>
    </source>
</evidence>
<dbReference type="Gene3D" id="1.20.1720.10">
    <property type="entry name" value="Multidrug resistance protein D"/>
    <property type="match status" value="1"/>
</dbReference>
<dbReference type="Proteomes" id="UP000003900">
    <property type="component" value="Unassembled WGS sequence"/>
</dbReference>
<dbReference type="SUPFAM" id="SSF103473">
    <property type="entry name" value="MFS general substrate transporter"/>
    <property type="match status" value="1"/>
</dbReference>
<keyword evidence="3 6" id="KW-0812">Transmembrane</keyword>
<sequence>MNKVYAQASPAFDVRRWWALAVLLLGTFMVILDSFIVNVAIPTIQSQLQANAAQVQFIVAAYVLSYAVLLIPGARLGDRFGRKKMFIAGMLVFTAASGLCGMATSAAFLIFARVLQGVGAAMLIPQVLTIIQVIFPPEEKGKAIGFYGAVSGLGLIAGQIIGGIILHWNGWGLGWRSVFLINLPIGIAAVLCIIPLVRDTRAEEQKSMDVTGIAILTCSLLLLIYPLVIGREAGWPLWVFISFAGAALSLLLLMVHEAGLAKRGRHPLIPPGLFAGRAFTLGVLAILAYQIGNSGFFLVVSLTLQDGLALAAMDSALAFVPIGAAFFLGSLWGPRWARDGRPVLAWGALALMAGYAAVLLVTMAGGAELYWQQLIVPFLLVGFGQGLVGAPLMGTIMSAVRPEHAGSASGILSTCMQTANALGVAVIGTLFFSALSRHEAGSGGADAIVPYLASFQAALLCSLGLALVTLLLVTGLRRAQRAQAGDPFYVMAAWHDLTYRRVDAYTSHCKELTL</sequence>
<protein>
    <submittedName>
        <fullName evidence="8">Transmembrane efflux protein</fullName>
    </submittedName>
</protein>
<dbReference type="EMBL" id="AHKH01000021">
    <property type="protein sequence ID" value="EHQ62406.1"/>
    <property type="molecule type" value="Genomic_DNA"/>
</dbReference>
<dbReference type="GO" id="GO:0005886">
    <property type="term" value="C:plasma membrane"/>
    <property type="evidence" value="ECO:0007669"/>
    <property type="project" value="UniProtKB-SubCell"/>
</dbReference>
<keyword evidence="5 6" id="KW-0472">Membrane</keyword>
<feature type="transmembrane region" description="Helical" evidence="6">
    <location>
        <begin position="411"/>
        <end position="436"/>
    </location>
</feature>
<reference evidence="8 9" key="1">
    <citation type="journal article" date="2012" name="J. Bacteriol.">
        <title>Genome Sequence of the Pattern-Forming Social Bacterium Paenibacillus dendritiformis C454 Chiral Morphotype.</title>
        <authorList>
            <person name="Sirota-Madi A."/>
            <person name="Olender T."/>
            <person name="Helman Y."/>
            <person name="Brainis I."/>
            <person name="Finkelshtein A."/>
            <person name="Roth D."/>
            <person name="Hagai E."/>
            <person name="Leshkowitz D."/>
            <person name="Brodsky L."/>
            <person name="Galatenko V."/>
            <person name="Nikolaev V."/>
            <person name="Gutnick D.L."/>
            <person name="Lancet D."/>
            <person name="Ben-Jacob E."/>
        </authorList>
    </citation>
    <scope>NUCLEOTIDE SEQUENCE [LARGE SCALE GENOMIC DNA]</scope>
    <source>
        <strain evidence="8 9">C454</strain>
    </source>
</reference>
<dbReference type="STRING" id="1131935.PDENDC454_10310"/>
<evidence type="ECO:0000256" key="3">
    <source>
        <dbReference type="ARBA" id="ARBA00022692"/>
    </source>
</evidence>
<feature type="transmembrane region" description="Helical" evidence="6">
    <location>
        <begin position="53"/>
        <end position="74"/>
    </location>
</feature>